<comment type="caution">
    <text evidence="3">The sequence shown here is derived from an EMBL/GenBank/DDBJ whole genome shotgun (WGS) entry which is preliminary data.</text>
</comment>
<feature type="compositionally biased region" description="Basic and acidic residues" evidence="1">
    <location>
        <begin position="257"/>
        <end position="272"/>
    </location>
</feature>
<dbReference type="Pfam" id="PF21989">
    <property type="entry name" value="RA_2"/>
    <property type="match status" value="1"/>
</dbReference>
<organism evidence="3 4">
    <name type="scientific">Lactarius akahatsu</name>
    <dbReference type="NCBI Taxonomy" id="416441"/>
    <lineage>
        <taxon>Eukaryota</taxon>
        <taxon>Fungi</taxon>
        <taxon>Dikarya</taxon>
        <taxon>Basidiomycota</taxon>
        <taxon>Agaricomycotina</taxon>
        <taxon>Agaricomycetes</taxon>
        <taxon>Russulales</taxon>
        <taxon>Russulaceae</taxon>
        <taxon>Lactarius</taxon>
    </lineage>
</organism>
<feature type="region of interest" description="Disordered" evidence="1">
    <location>
        <begin position="320"/>
        <end position="359"/>
    </location>
</feature>
<dbReference type="InterPro" id="IPR001849">
    <property type="entry name" value="PH_domain"/>
</dbReference>
<dbReference type="Proteomes" id="UP001201163">
    <property type="component" value="Unassembled WGS sequence"/>
</dbReference>
<feature type="compositionally biased region" description="Polar residues" evidence="1">
    <location>
        <begin position="622"/>
        <end position="631"/>
    </location>
</feature>
<feature type="compositionally biased region" description="Gly residues" evidence="1">
    <location>
        <begin position="50"/>
        <end position="71"/>
    </location>
</feature>
<dbReference type="InterPro" id="IPR029071">
    <property type="entry name" value="Ubiquitin-like_domsf"/>
</dbReference>
<dbReference type="InterPro" id="IPR011993">
    <property type="entry name" value="PH-like_dom_sf"/>
</dbReference>
<dbReference type="EMBL" id="JAKELL010000005">
    <property type="protein sequence ID" value="KAH8998614.1"/>
    <property type="molecule type" value="Genomic_DNA"/>
</dbReference>
<keyword evidence="4" id="KW-1185">Reference proteome</keyword>
<dbReference type="AlphaFoldDB" id="A0AAD4QH04"/>
<feature type="compositionally biased region" description="Acidic residues" evidence="1">
    <location>
        <begin position="1"/>
        <end position="11"/>
    </location>
</feature>
<feature type="compositionally biased region" description="Low complexity" evidence="1">
    <location>
        <begin position="160"/>
        <end position="176"/>
    </location>
</feature>
<sequence length="669" mass="74575">MFGEWAEDTYEAVDGNEHDTRQLRRAQGYGERRSSNGYPNDNQDQRQTSGGDGLHGNGRQGSEGGGRGGGGGDDRRKDERNWKVASAFSTPSDSESEESEEDTRHSTQQSHSATPVEVSSSGDDVPLAQSIPTALRAQRTIRKQVRDEKDERRRLRALRRQQQQPQRPERQQTPTQVLTDEALRHHTMTGSSTQHISPQPAPSSSRTTRSRTRTLPSSTARPIVAEDLARRLRDIQDPSISSSLLPKHRSSPSSSARHSDQPVRRPGDDHARIPSVTGPDRAIRPSRSFHRPNAVDTSHVVPVPVPPLTHDMYRLGRSATTVSRPTKQHDPFEASRSAPSAHKSSRRPQTSDGHGSSTALFNSSLFQRVSTTSADTPDSSSHSQVVSKETKQVSWQQRVFVVDMQRFNTLTMSPSTIAKEVIDVLERQGQLANWVGVGGWMLFEVSQDFGMERPIRHFEVVSDVINSWDKNKSVNLLVAKKTPLATLLQLSAMPSSSPVFSTYVEWESKPRKWSKRWLELREQGLWLSKKDNGKDETFLCSLANFDAYLVTRTHKPPKPYVFAVKSTDNLSFFENAADYVHVFCCPEKDGKKWMESVLLARSYFINQDRNTLMVTNAQASGATSGKSLSRSGTRKGSRNVQQPLVQVSAPIASTTQAYTFEPGSLLAKR</sequence>
<feature type="compositionally biased region" description="Low complexity" evidence="1">
    <location>
        <begin position="202"/>
        <end position="222"/>
    </location>
</feature>
<feature type="compositionally biased region" description="Basic and acidic residues" evidence="1">
    <location>
        <begin position="227"/>
        <end position="236"/>
    </location>
</feature>
<dbReference type="PANTHER" id="PTHR38700">
    <property type="entry name" value="YALI0E22418P"/>
    <property type="match status" value="1"/>
</dbReference>
<feature type="region of interest" description="Disordered" evidence="1">
    <location>
        <begin position="1"/>
        <end position="307"/>
    </location>
</feature>
<evidence type="ECO:0000313" key="4">
    <source>
        <dbReference type="Proteomes" id="UP001201163"/>
    </source>
</evidence>
<feature type="compositionally biased region" description="Basic and acidic residues" evidence="1">
    <location>
        <begin position="144"/>
        <end position="153"/>
    </location>
</feature>
<protein>
    <recommendedName>
        <fullName evidence="2">PH domain-containing protein</fullName>
    </recommendedName>
</protein>
<evidence type="ECO:0000259" key="2">
    <source>
        <dbReference type="SMART" id="SM00233"/>
    </source>
</evidence>
<accession>A0AAD4QH04</accession>
<evidence type="ECO:0000256" key="1">
    <source>
        <dbReference type="SAM" id="MobiDB-lite"/>
    </source>
</evidence>
<dbReference type="Gene3D" id="2.30.29.30">
    <property type="entry name" value="Pleckstrin-homology domain (PH domain)/Phosphotyrosine-binding domain (PTB)"/>
    <property type="match status" value="1"/>
</dbReference>
<proteinExistence type="predicted"/>
<dbReference type="SUPFAM" id="SSF54236">
    <property type="entry name" value="Ubiquitin-like"/>
    <property type="match status" value="1"/>
</dbReference>
<dbReference type="PANTHER" id="PTHR38700:SF1">
    <property type="entry name" value="PH DOMAIN-CONTAINING PROTEIN"/>
    <property type="match status" value="1"/>
</dbReference>
<feature type="compositionally biased region" description="Basic and acidic residues" evidence="1">
    <location>
        <begin position="72"/>
        <end position="82"/>
    </location>
</feature>
<dbReference type="SUPFAM" id="SSF50729">
    <property type="entry name" value="PH domain-like"/>
    <property type="match status" value="1"/>
</dbReference>
<evidence type="ECO:0000313" key="3">
    <source>
        <dbReference type="EMBL" id="KAH8998614.1"/>
    </source>
</evidence>
<reference evidence="3" key="1">
    <citation type="submission" date="2022-01" db="EMBL/GenBank/DDBJ databases">
        <title>Comparative genomics reveals a dynamic genome evolution in the ectomycorrhizal milk-cap (Lactarius) mushrooms.</title>
        <authorList>
            <consortium name="DOE Joint Genome Institute"/>
            <person name="Lebreton A."/>
            <person name="Tang N."/>
            <person name="Kuo A."/>
            <person name="LaButti K."/>
            <person name="Drula E."/>
            <person name="Barry K."/>
            <person name="Clum A."/>
            <person name="Lipzen A."/>
            <person name="Mousain D."/>
            <person name="Ng V."/>
            <person name="Wang R."/>
            <person name="Wang X."/>
            <person name="Dai Y."/>
            <person name="Henrissat B."/>
            <person name="Grigoriev I.V."/>
            <person name="Guerin-Laguette A."/>
            <person name="Yu F."/>
            <person name="Martin F.M."/>
        </authorList>
    </citation>
    <scope>NUCLEOTIDE SEQUENCE</scope>
    <source>
        <strain evidence="3">QP</strain>
    </source>
</reference>
<dbReference type="Gene3D" id="3.10.20.90">
    <property type="entry name" value="Phosphatidylinositol 3-kinase Catalytic Subunit, Chain A, domain 1"/>
    <property type="match status" value="1"/>
</dbReference>
<gene>
    <name evidence="3" type="ORF">EDB92DRAFT_1791881</name>
</gene>
<feature type="compositionally biased region" description="Low complexity" evidence="1">
    <location>
        <begin position="239"/>
        <end position="256"/>
    </location>
</feature>
<dbReference type="SMART" id="SM00233">
    <property type="entry name" value="PH"/>
    <property type="match status" value="1"/>
</dbReference>
<feature type="region of interest" description="Disordered" evidence="1">
    <location>
        <begin position="622"/>
        <end position="643"/>
    </location>
</feature>
<feature type="domain" description="PH" evidence="2">
    <location>
        <begin position="498"/>
        <end position="604"/>
    </location>
</feature>
<name>A0AAD4QH04_9AGAM</name>
<feature type="compositionally biased region" description="Polar residues" evidence="1">
    <location>
        <begin position="106"/>
        <end position="122"/>
    </location>
</feature>
<feature type="compositionally biased region" description="Polar residues" evidence="1">
    <location>
        <begin position="347"/>
        <end position="359"/>
    </location>
</feature>
<feature type="compositionally biased region" description="Polar residues" evidence="1">
    <location>
        <begin position="35"/>
        <end position="49"/>
    </location>
</feature>